<protein>
    <recommendedName>
        <fullName evidence="1">BTB domain-containing protein</fullName>
    </recommendedName>
</protein>
<dbReference type="Pfam" id="PF00651">
    <property type="entry name" value="BTB"/>
    <property type="match status" value="1"/>
</dbReference>
<dbReference type="Gene3D" id="3.30.710.10">
    <property type="entry name" value="Potassium Channel Kv1.1, Chain A"/>
    <property type="match status" value="1"/>
</dbReference>
<dbReference type="PROSITE" id="PS50097">
    <property type="entry name" value="BTB"/>
    <property type="match status" value="1"/>
</dbReference>
<evidence type="ECO:0000313" key="3">
    <source>
        <dbReference type="Proteomes" id="UP000053328"/>
    </source>
</evidence>
<accession>A0A0D1YVG7</accession>
<dbReference type="RefSeq" id="XP_016239507.1">
    <property type="nucleotide sequence ID" value="XM_016377937.1"/>
</dbReference>
<evidence type="ECO:0000259" key="1">
    <source>
        <dbReference type="PROSITE" id="PS50097"/>
    </source>
</evidence>
<dbReference type="AlphaFoldDB" id="A0A0D1YVG7"/>
<evidence type="ECO:0000313" key="2">
    <source>
        <dbReference type="EMBL" id="KIW19291.1"/>
    </source>
</evidence>
<dbReference type="VEuPathDB" id="FungiDB:PV08_03585"/>
<dbReference type="CDD" id="cd18186">
    <property type="entry name" value="BTB_POZ_ZBTB_KLHL-like"/>
    <property type="match status" value="1"/>
</dbReference>
<reference evidence="2 3" key="1">
    <citation type="submission" date="2015-01" db="EMBL/GenBank/DDBJ databases">
        <title>The Genome Sequence of Exophiala spinifera CBS89968.</title>
        <authorList>
            <consortium name="The Broad Institute Genomics Platform"/>
            <person name="Cuomo C."/>
            <person name="de Hoog S."/>
            <person name="Gorbushina A."/>
            <person name="Stielow B."/>
            <person name="Teixiera M."/>
            <person name="Abouelleil A."/>
            <person name="Chapman S.B."/>
            <person name="Priest M."/>
            <person name="Young S.K."/>
            <person name="Wortman J."/>
            <person name="Nusbaum C."/>
            <person name="Birren B."/>
        </authorList>
    </citation>
    <scope>NUCLEOTIDE SEQUENCE [LARGE SCALE GENOMIC DNA]</scope>
    <source>
        <strain evidence="2 3">CBS 89968</strain>
    </source>
</reference>
<keyword evidence="3" id="KW-1185">Reference proteome</keyword>
<dbReference type="HOGENOM" id="CLU_1065721_0_0_1"/>
<name>A0A0D1YVG7_9EURO</name>
<dbReference type="SUPFAM" id="SSF54695">
    <property type="entry name" value="POZ domain"/>
    <property type="match status" value="1"/>
</dbReference>
<dbReference type="InterPro" id="IPR000210">
    <property type="entry name" value="BTB/POZ_dom"/>
</dbReference>
<dbReference type="Proteomes" id="UP000053328">
    <property type="component" value="Unassembled WGS sequence"/>
</dbReference>
<dbReference type="OrthoDB" id="4126833at2759"/>
<organism evidence="2 3">
    <name type="scientific">Exophiala spinifera</name>
    <dbReference type="NCBI Taxonomy" id="91928"/>
    <lineage>
        <taxon>Eukaryota</taxon>
        <taxon>Fungi</taxon>
        <taxon>Dikarya</taxon>
        <taxon>Ascomycota</taxon>
        <taxon>Pezizomycotina</taxon>
        <taxon>Eurotiomycetes</taxon>
        <taxon>Chaetothyriomycetidae</taxon>
        <taxon>Chaetothyriales</taxon>
        <taxon>Herpotrichiellaceae</taxon>
        <taxon>Exophiala</taxon>
    </lineage>
</organism>
<sequence>MDVKHARSPVIKVIVGDDEDFVDTAEGRIQPNVFYVHKSFLVHHSRYFRTLLDSALPHDITVIRLQLPEGCDYEMFASWLTVLYADEGTLNDLSRSEELGEIRSLFAIASFLESSSSKNLLLDAIQRRNPRRWTLVDLQACREDELANELLYDYVLECVAYSIVVPKMDPDEWSDHIDVYIFTSTFYHGFYPGHEYGDSDYRSHSRDCWEDVVHRIGELREDKYKDKLKNPGKRKDCKWHEHTDQDRIECPRYRNEYNPRR</sequence>
<dbReference type="EMBL" id="KN847493">
    <property type="protein sequence ID" value="KIW19291.1"/>
    <property type="molecule type" value="Genomic_DNA"/>
</dbReference>
<proteinExistence type="predicted"/>
<dbReference type="InterPro" id="IPR011333">
    <property type="entry name" value="SKP1/BTB/POZ_sf"/>
</dbReference>
<dbReference type="GeneID" id="27330668"/>
<feature type="domain" description="BTB" evidence="1">
    <location>
        <begin position="19"/>
        <end position="92"/>
    </location>
</feature>
<gene>
    <name evidence="2" type="ORF">PV08_03585</name>
</gene>